<dbReference type="OrthoDB" id="434363at2759"/>
<sequence length="298" mass="32886">MFGDDSCVVGKQRQLVHPEHVRAVPAETALSRRTAAEFRKAEAEHADLATRIGLLEACFMVSGTELLLFLCSPWQSRCRDEVTKPQVSFPTFEQCLRRGAMAEQARCSHGCALLAQFWGVGLWVYIFVDCIAVELGRGLQPFKRMDLTGLQWAGYAAIAISLWLVEGVRAFQMSFSPMLVRRAHELREDSPMWEKILAPFFVAGLVSATPGRLVKSWLLILILIPGLALSVPHLPYPWREAVDAGVVLGLGWGTAAVAYFWLKGWFGSSWPTISSDLPAHRIKPTAEANRAPLAGAAV</sequence>
<organism evidence="1 2">
    <name type="scientific">Symbiodinium microadriaticum</name>
    <name type="common">Dinoflagellate</name>
    <name type="synonym">Zooxanthella microadriatica</name>
    <dbReference type="NCBI Taxonomy" id="2951"/>
    <lineage>
        <taxon>Eukaryota</taxon>
        <taxon>Sar</taxon>
        <taxon>Alveolata</taxon>
        <taxon>Dinophyceae</taxon>
        <taxon>Suessiales</taxon>
        <taxon>Symbiodiniaceae</taxon>
        <taxon>Symbiodinium</taxon>
    </lineage>
</organism>
<accession>A0A1Q9DNA9</accession>
<name>A0A1Q9DNA9_SYMMI</name>
<dbReference type="AlphaFoldDB" id="A0A1Q9DNA9"/>
<dbReference type="EMBL" id="LSRX01000459">
    <property type="protein sequence ID" value="OLP96664.1"/>
    <property type="molecule type" value="Genomic_DNA"/>
</dbReference>
<evidence type="ECO:0000313" key="1">
    <source>
        <dbReference type="EMBL" id="OLP96664.1"/>
    </source>
</evidence>
<evidence type="ECO:0000313" key="2">
    <source>
        <dbReference type="Proteomes" id="UP000186817"/>
    </source>
</evidence>
<protein>
    <submittedName>
        <fullName evidence="1">Uncharacterized protein</fullName>
    </submittedName>
</protein>
<gene>
    <name evidence="1" type="ORF">AK812_SmicGene21090</name>
</gene>
<keyword evidence="2" id="KW-1185">Reference proteome</keyword>
<comment type="caution">
    <text evidence="1">The sequence shown here is derived from an EMBL/GenBank/DDBJ whole genome shotgun (WGS) entry which is preliminary data.</text>
</comment>
<proteinExistence type="predicted"/>
<dbReference type="Proteomes" id="UP000186817">
    <property type="component" value="Unassembled WGS sequence"/>
</dbReference>
<reference evidence="1 2" key="1">
    <citation type="submission" date="2016-02" db="EMBL/GenBank/DDBJ databases">
        <title>Genome analysis of coral dinoflagellate symbionts highlights evolutionary adaptations to a symbiotic lifestyle.</title>
        <authorList>
            <person name="Aranda M."/>
            <person name="Li Y."/>
            <person name="Liew Y.J."/>
            <person name="Baumgarten S."/>
            <person name="Simakov O."/>
            <person name="Wilson M."/>
            <person name="Piel J."/>
            <person name="Ashoor H."/>
            <person name="Bougouffa S."/>
            <person name="Bajic V.B."/>
            <person name="Ryu T."/>
            <person name="Ravasi T."/>
            <person name="Bayer T."/>
            <person name="Micklem G."/>
            <person name="Kim H."/>
            <person name="Bhak J."/>
            <person name="Lajeunesse T.C."/>
            <person name="Voolstra C.R."/>
        </authorList>
    </citation>
    <scope>NUCLEOTIDE SEQUENCE [LARGE SCALE GENOMIC DNA]</scope>
    <source>
        <strain evidence="1 2">CCMP2467</strain>
    </source>
</reference>